<dbReference type="Pfam" id="PF00376">
    <property type="entry name" value="MerR"/>
    <property type="match status" value="1"/>
</dbReference>
<proteinExistence type="predicted"/>
<gene>
    <name evidence="5" type="ORF">AN936_02400</name>
</gene>
<evidence type="ECO:0000313" key="6">
    <source>
        <dbReference type="Proteomes" id="UP000058074"/>
    </source>
</evidence>
<dbReference type="OrthoDB" id="9802944at2"/>
<dbReference type="PROSITE" id="PS50937">
    <property type="entry name" value="HTH_MERR_2"/>
    <property type="match status" value="1"/>
</dbReference>
<reference evidence="5 6" key="1">
    <citation type="journal article" date="2015" name="Genome Announc.">
        <title>Complete Genome Sequence of Polypropylene Glycol- and Polyethylene Glycol-Degrading Sphingopyxis macrogoltabida Strain EY-1.</title>
        <authorList>
            <person name="Ohtsubo Y."/>
            <person name="Nagata Y."/>
            <person name="Numata M."/>
            <person name="Tsuchikane K."/>
            <person name="Hosoyama A."/>
            <person name="Yamazoe A."/>
            <person name="Tsuda M."/>
            <person name="Fujita N."/>
            <person name="Kawai F."/>
        </authorList>
    </citation>
    <scope>NUCLEOTIDE SEQUENCE [LARGE SCALE GENOMIC DNA]</scope>
    <source>
        <strain evidence="5 6">EY-1</strain>
    </source>
</reference>
<dbReference type="PROSITE" id="PS00552">
    <property type="entry name" value="HTH_MERR_1"/>
    <property type="match status" value="1"/>
</dbReference>
<dbReference type="SUPFAM" id="SSF46955">
    <property type="entry name" value="Putative DNA-binding domain"/>
    <property type="match status" value="1"/>
</dbReference>
<name>A0A0N9URW9_SPHMC</name>
<dbReference type="CDD" id="cd04785">
    <property type="entry name" value="HTH_CadR-PbrR-like"/>
    <property type="match status" value="1"/>
</dbReference>
<dbReference type="EMBL" id="CP012700">
    <property type="protein sequence ID" value="ALH79263.1"/>
    <property type="molecule type" value="Genomic_DNA"/>
</dbReference>
<dbReference type="InterPro" id="IPR009061">
    <property type="entry name" value="DNA-bd_dom_put_sf"/>
</dbReference>
<dbReference type="PRINTS" id="PR00040">
    <property type="entry name" value="HTHMERR"/>
</dbReference>
<evidence type="ECO:0000256" key="1">
    <source>
        <dbReference type="ARBA" id="ARBA00023015"/>
    </source>
</evidence>
<dbReference type="Gene3D" id="1.10.1660.10">
    <property type="match status" value="1"/>
</dbReference>
<keyword evidence="1" id="KW-0805">Transcription regulation</keyword>
<dbReference type="PATRIC" id="fig|33050.5.peg.501"/>
<keyword evidence="3" id="KW-0804">Transcription</keyword>
<dbReference type="PANTHER" id="PTHR30204">
    <property type="entry name" value="REDOX-CYCLING DRUG-SENSING TRANSCRIPTIONAL ACTIVATOR SOXR"/>
    <property type="match status" value="1"/>
</dbReference>
<dbReference type="InterPro" id="IPR000551">
    <property type="entry name" value="MerR-type_HTH_dom"/>
</dbReference>
<dbReference type="InterPro" id="IPR015358">
    <property type="entry name" value="Tscrpt_reg_MerR_DNA-bd"/>
</dbReference>
<dbReference type="RefSeq" id="WP_011542781.1">
    <property type="nucleotide sequence ID" value="NZ_CP012700.1"/>
</dbReference>
<dbReference type="SMART" id="SM00422">
    <property type="entry name" value="HTH_MERR"/>
    <property type="match status" value="1"/>
</dbReference>
<dbReference type="GO" id="GO:0003677">
    <property type="term" value="F:DNA binding"/>
    <property type="evidence" value="ECO:0007669"/>
    <property type="project" value="UniProtKB-KW"/>
</dbReference>
<organism evidence="5 6">
    <name type="scientific">Sphingopyxis macrogoltabida</name>
    <name type="common">Sphingomonas macrogoltabidus</name>
    <dbReference type="NCBI Taxonomy" id="33050"/>
    <lineage>
        <taxon>Bacteria</taxon>
        <taxon>Pseudomonadati</taxon>
        <taxon>Pseudomonadota</taxon>
        <taxon>Alphaproteobacteria</taxon>
        <taxon>Sphingomonadales</taxon>
        <taxon>Sphingomonadaceae</taxon>
        <taxon>Sphingopyxis</taxon>
    </lineage>
</organism>
<keyword evidence="2" id="KW-0238">DNA-binding</keyword>
<dbReference type="KEGG" id="smag:AN936_02400"/>
<dbReference type="InterPro" id="IPR047057">
    <property type="entry name" value="MerR_fam"/>
</dbReference>
<evidence type="ECO:0000256" key="3">
    <source>
        <dbReference type="ARBA" id="ARBA00023163"/>
    </source>
</evidence>
<evidence type="ECO:0000256" key="2">
    <source>
        <dbReference type="ARBA" id="ARBA00023125"/>
    </source>
</evidence>
<dbReference type="PANTHER" id="PTHR30204:SF92">
    <property type="entry name" value="HTH-TYPE TRANSCRIPTIONAL REGULATOR ZNTR"/>
    <property type="match status" value="1"/>
</dbReference>
<accession>A0A0N9URW9</accession>
<sequence length="151" mass="16773">MDRKNLQDTAPRLPIGALSRRTGCNIETIRYYEKIGLLSAPARSDGGHRLYGYGHLMRLGFVRRARELGFTLDEIRALLRLAEDRDRPCTEAREVAVVHLTDIRTKIADLQAMESVLAETVVRCADGKTPECPLLETLFGSIDPSARPPAG</sequence>
<dbReference type="Proteomes" id="UP000058074">
    <property type="component" value="Chromosome"/>
</dbReference>
<evidence type="ECO:0000313" key="5">
    <source>
        <dbReference type="EMBL" id="ALH79263.1"/>
    </source>
</evidence>
<dbReference type="AlphaFoldDB" id="A0A0N9URW9"/>
<dbReference type="Pfam" id="PF09278">
    <property type="entry name" value="MerR-DNA-bind"/>
    <property type="match status" value="1"/>
</dbReference>
<dbReference type="GO" id="GO:0003700">
    <property type="term" value="F:DNA-binding transcription factor activity"/>
    <property type="evidence" value="ECO:0007669"/>
    <property type="project" value="InterPro"/>
</dbReference>
<protein>
    <submittedName>
        <fullName evidence="5">Transcriptional regulator</fullName>
    </submittedName>
</protein>
<evidence type="ECO:0000259" key="4">
    <source>
        <dbReference type="PROSITE" id="PS50937"/>
    </source>
</evidence>
<feature type="domain" description="HTH merR-type" evidence="4">
    <location>
        <begin position="12"/>
        <end position="81"/>
    </location>
</feature>